<feature type="domain" description="Dyp-type peroxidase C-terminal" evidence="16">
    <location>
        <begin position="234"/>
        <end position="412"/>
    </location>
</feature>
<keyword evidence="4 13" id="KW-0479">Metal-binding</keyword>
<sequence length="428" mass="45789">MTDTTTDTTSTETTSSAPSRRALIGWGGAGLALGAAAAGGAVAMTRTGDDVAPAGAALGTAVEFHGAHQAGIATPVQDRLHFAAFDVKTDDRAEFVQMLKDWTAAARRMTAGQTVGEGAYGGLAEAPPDDTGEALGLKPSRLTLTIGFGPSFFEKFGLADKRPEALVDLPKFPGDNLDKTRTGGDLCIQACADDPQVAVHAIRNLARIGFGKVAIRWSQLGFGKTSSTTPDAQTPRNLMGFKDGTRNIAGTETDRLKKFVWVGDGDGDKGSAWMAGGSYLVARRIRMNIETWDRTSLQEQEDVFGRDKGEGAPVGKAKEHDEPFLKAMKPDAHVRLAHPDSNNGITILRRGYSFTDGTDGLGRLDAGLFFLAYMRDVRKGFIPLQRKLSASDALNEYIQHVGSAIFAVPPGVRDKDDWWGRTLFSKEA</sequence>
<evidence type="ECO:0000256" key="11">
    <source>
        <dbReference type="ARBA" id="ARBA00033775"/>
    </source>
</evidence>
<evidence type="ECO:0000256" key="2">
    <source>
        <dbReference type="ARBA" id="ARBA00022559"/>
    </source>
</evidence>
<name>A0ABV7SHV0_9ACTN</name>
<keyword evidence="5" id="KW-0732">Signal</keyword>
<feature type="compositionally biased region" description="Low complexity" evidence="14">
    <location>
        <begin position="1"/>
        <end position="16"/>
    </location>
</feature>
<feature type="domain" description="Dyp-type peroxidase N-terminal" evidence="15">
    <location>
        <begin position="69"/>
        <end position="222"/>
    </location>
</feature>
<protein>
    <recommendedName>
        <fullName evidence="10 13">Deferrochelatase</fullName>
        <ecNumber evidence="13">1.11.1.-</ecNumber>
    </recommendedName>
    <alternativeName>
        <fullName evidence="11 13">Peroxidase EfeB</fullName>
    </alternativeName>
</protein>
<keyword evidence="3 13" id="KW-0349">Heme</keyword>
<comment type="caution">
    <text evidence="17">The sequence shown here is derived from an EMBL/GenBank/DDBJ whole genome shotgun (WGS) entry which is preliminary data.</text>
</comment>
<dbReference type="InterPro" id="IPR048328">
    <property type="entry name" value="Dyp_perox_C"/>
</dbReference>
<evidence type="ECO:0000256" key="6">
    <source>
        <dbReference type="ARBA" id="ARBA00023002"/>
    </source>
</evidence>
<dbReference type="EMBL" id="JBHRWR010000017">
    <property type="protein sequence ID" value="MFC3576543.1"/>
    <property type="molecule type" value="Genomic_DNA"/>
</dbReference>
<evidence type="ECO:0000256" key="12">
    <source>
        <dbReference type="ARBA" id="ARBA00048856"/>
    </source>
</evidence>
<dbReference type="EC" id="1.11.1.-" evidence="13"/>
<comment type="catalytic activity">
    <reaction evidence="12">
        <text>heme b + 2 H(+) = protoporphyrin IX + Fe(2+)</text>
        <dbReference type="Rhea" id="RHEA:22584"/>
        <dbReference type="ChEBI" id="CHEBI:15378"/>
        <dbReference type="ChEBI" id="CHEBI:29033"/>
        <dbReference type="ChEBI" id="CHEBI:57306"/>
        <dbReference type="ChEBI" id="CHEBI:60344"/>
        <dbReference type="EC" id="4.98.1.1"/>
    </reaction>
    <physiologicalReaction direction="left-to-right" evidence="12">
        <dbReference type="Rhea" id="RHEA:22585"/>
    </physiologicalReaction>
</comment>
<dbReference type="InterPro" id="IPR048327">
    <property type="entry name" value="Dyp_perox_N"/>
</dbReference>
<dbReference type="Pfam" id="PF04261">
    <property type="entry name" value="Dyp_perox_N"/>
    <property type="match status" value="1"/>
</dbReference>
<evidence type="ECO:0000259" key="16">
    <source>
        <dbReference type="Pfam" id="PF20628"/>
    </source>
</evidence>
<evidence type="ECO:0000256" key="4">
    <source>
        <dbReference type="ARBA" id="ARBA00022723"/>
    </source>
</evidence>
<dbReference type="InterPro" id="IPR006314">
    <property type="entry name" value="Dyp_peroxidase"/>
</dbReference>
<dbReference type="PANTHER" id="PTHR30521">
    <property type="entry name" value="DEFERROCHELATASE/PEROXIDASE"/>
    <property type="match status" value="1"/>
</dbReference>
<evidence type="ECO:0000256" key="9">
    <source>
        <dbReference type="ARBA" id="ARBA00025737"/>
    </source>
</evidence>
<organism evidence="17 18">
    <name type="scientific">Streptomyces yaanensis</name>
    <dbReference type="NCBI Taxonomy" id="1142239"/>
    <lineage>
        <taxon>Bacteria</taxon>
        <taxon>Bacillati</taxon>
        <taxon>Actinomycetota</taxon>
        <taxon>Actinomycetes</taxon>
        <taxon>Kitasatosporales</taxon>
        <taxon>Streptomycetaceae</taxon>
        <taxon>Streptomyces</taxon>
    </lineage>
</organism>
<dbReference type="PANTHER" id="PTHR30521:SF4">
    <property type="entry name" value="DEFERROCHELATASE"/>
    <property type="match status" value="1"/>
</dbReference>
<evidence type="ECO:0000256" key="7">
    <source>
        <dbReference type="ARBA" id="ARBA00023004"/>
    </source>
</evidence>
<evidence type="ECO:0000256" key="8">
    <source>
        <dbReference type="ARBA" id="ARBA00023239"/>
    </source>
</evidence>
<evidence type="ECO:0000259" key="15">
    <source>
        <dbReference type="Pfam" id="PF04261"/>
    </source>
</evidence>
<comment type="subcellular location">
    <subcellularLocation>
        <location evidence="1">Cell envelope</location>
    </subcellularLocation>
</comment>
<evidence type="ECO:0000256" key="13">
    <source>
        <dbReference type="RuleBase" id="RU365017"/>
    </source>
</evidence>
<accession>A0ABV7SHV0</accession>
<dbReference type="InterPro" id="IPR006313">
    <property type="entry name" value="EfeB/EfeN"/>
</dbReference>
<dbReference type="NCBIfam" id="TIGR01413">
    <property type="entry name" value="Dyp_perox_fam"/>
    <property type="match status" value="1"/>
</dbReference>
<evidence type="ECO:0000256" key="14">
    <source>
        <dbReference type="SAM" id="MobiDB-lite"/>
    </source>
</evidence>
<comment type="function">
    <text evidence="13">Involved in the recovery of exogenous heme iron. Extracts iron from heme while preserving the protoporphyrin ring intact.</text>
</comment>
<evidence type="ECO:0000313" key="17">
    <source>
        <dbReference type="EMBL" id="MFC3576543.1"/>
    </source>
</evidence>
<dbReference type="PROSITE" id="PS51404">
    <property type="entry name" value="DYP_PEROXIDASE"/>
    <property type="match status" value="1"/>
</dbReference>
<keyword evidence="8" id="KW-0456">Lyase</keyword>
<proteinExistence type="inferred from homology"/>
<dbReference type="InterPro" id="IPR011008">
    <property type="entry name" value="Dimeric_a/b-barrel"/>
</dbReference>
<keyword evidence="2 13" id="KW-0575">Peroxidase</keyword>
<gene>
    <name evidence="17" type="primary">efeB</name>
    <name evidence="17" type="ORF">ACFOZ0_25315</name>
</gene>
<keyword evidence="18" id="KW-1185">Reference proteome</keyword>
<dbReference type="Pfam" id="PF20628">
    <property type="entry name" value="Dyp_perox_C"/>
    <property type="match status" value="1"/>
</dbReference>
<evidence type="ECO:0000256" key="5">
    <source>
        <dbReference type="ARBA" id="ARBA00022729"/>
    </source>
</evidence>
<dbReference type="InterPro" id="IPR006311">
    <property type="entry name" value="TAT_signal"/>
</dbReference>
<evidence type="ECO:0000256" key="3">
    <source>
        <dbReference type="ARBA" id="ARBA00022617"/>
    </source>
</evidence>
<dbReference type="NCBIfam" id="TIGR01412">
    <property type="entry name" value="tat_substr_1"/>
    <property type="match status" value="1"/>
</dbReference>
<dbReference type="SUPFAM" id="SSF54909">
    <property type="entry name" value="Dimeric alpha+beta barrel"/>
    <property type="match status" value="1"/>
</dbReference>
<comment type="cofactor">
    <cofactor evidence="13">
        <name>heme b</name>
        <dbReference type="ChEBI" id="CHEBI:60344"/>
    </cofactor>
    <text evidence="13">Binds 1 heme b (iron(II)-protoporphyrin IX) group non-covalently per subunit.</text>
</comment>
<keyword evidence="6 13" id="KW-0560">Oxidoreductase</keyword>
<dbReference type="PROSITE" id="PS51318">
    <property type="entry name" value="TAT"/>
    <property type="match status" value="1"/>
</dbReference>
<keyword evidence="7 13" id="KW-0408">Iron</keyword>
<dbReference type="Proteomes" id="UP001595701">
    <property type="component" value="Unassembled WGS sequence"/>
</dbReference>
<evidence type="ECO:0000256" key="10">
    <source>
        <dbReference type="ARBA" id="ARBA00033771"/>
    </source>
</evidence>
<dbReference type="RefSeq" id="WP_310776123.1">
    <property type="nucleotide sequence ID" value="NZ_JBHRWR010000017.1"/>
</dbReference>
<evidence type="ECO:0000313" key="18">
    <source>
        <dbReference type="Proteomes" id="UP001595701"/>
    </source>
</evidence>
<evidence type="ECO:0000256" key="1">
    <source>
        <dbReference type="ARBA" id="ARBA00004196"/>
    </source>
</evidence>
<feature type="region of interest" description="Disordered" evidence="14">
    <location>
        <begin position="1"/>
        <end position="20"/>
    </location>
</feature>
<comment type="similarity">
    <text evidence="9 13">Belongs to the DyP-type peroxidase family.</text>
</comment>
<reference evidence="18" key="1">
    <citation type="journal article" date="2019" name="Int. J. Syst. Evol. Microbiol.">
        <title>The Global Catalogue of Microorganisms (GCM) 10K type strain sequencing project: providing services to taxonomists for standard genome sequencing and annotation.</title>
        <authorList>
            <consortium name="The Broad Institute Genomics Platform"/>
            <consortium name="The Broad Institute Genome Sequencing Center for Infectious Disease"/>
            <person name="Wu L."/>
            <person name="Ma J."/>
        </authorList>
    </citation>
    <scope>NUCLEOTIDE SEQUENCE [LARGE SCALE GENOMIC DNA]</scope>
    <source>
        <strain evidence="18">CGMCC 4.7035</strain>
    </source>
</reference>